<dbReference type="EMBL" id="MKKU01000245">
    <property type="protein sequence ID" value="RNF18010.1"/>
    <property type="molecule type" value="Genomic_DNA"/>
</dbReference>
<gene>
    <name evidence="2" type="ORF">Tco025E_04668</name>
</gene>
<comment type="caution">
    <text evidence="2">The sequence shown here is derived from an EMBL/GenBank/DDBJ whole genome shotgun (WGS) entry which is preliminary data.</text>
</comment>
<dbReference type="AlphaFoldDB" id="A0A3R7L806"/>
<reference evidence="2 3" key="1">
    <citation type="journal article" date="2018" name="BMC Genomics">
        <title>Genomic comparison of Trypanosoma conorhini and Trypanosoma rangeli to Trypanosoma cruzi strains of high and low virulence.</title>
        <authorList>
            <person name="Bradwell K.R."/>
            <person name="Koparde V.N."/>
            <person name="Matveyev A.V."/>
            <person name="Serrano M.G."/>
            <person name="Alves J.M."/>
            <person name="Parikh H."/>
            <person name="Huang B."/>
            <person name="Lee V."/>
            <person name="Espinosa-Alvarez O."/>
            <person name="Ortiz P.A."/>
            <person name="Costa-Martins A.G."/>
            <person name="Teixeira M.M."/>
            <person name="Buck G.A."/>
        </authorList>
    </citation>
    <scope>NUCLEOTIDE SEQUENCE [LARGE SCALE GENOMIC DNA]</scope>
    <source>
        <strain evidence="2 3">025E</strain>
    </source>
</reference>
<proteinExistence type="predicted"/>
<protein>
    <submittedName>
        <fullName evidence="2">Uncharacterized protein</fullName>
    </submittedName>
</protein>
<organism evidence="2 3">
    <name type="scientific">Trypanosoma conorhini</name>
    <dbReference type="NCBI Taxonomy" id="83891"/>
    <lineage>
        <taxon>Eukaryota</taxon>
        <taxon>Discoba</taxon>
        <taxon>Euglenozoa</taxon>
        <taxon>Kinetoplastea</taxon>
        <taxon>Metakinetoplastina</taxon>
        <taxon>Trypanosomatida</taxon>
        <taxon>Trypanosomatidae</taxon>
        <taxon>Trypanosoma</taxon>
    </lineage>
</organism>
<feature type="region of interest" description="Disordered" evidence="1">
    <location>
        <begin position="245"/>
        <end position="266"/>
    </location>
</feature>
<evidence type="ECO:0000256" key="1">
    <source>
        <dbReference type="SAM" id="MobiDB-lite"/>
    </source>
</evidence>
<dbReference type="Proteomes" id="UP000284403">
    <property type="component" value="Unassembled WGS sequence"/>
</dbReference>
<dbReference type="RefSeq" id="XP_029228334.1">
    <property type="nucleotide sequence ID" value="XM_029371578.1"/>
</dbReference>
<dbReference type="GeneID" id="40318279"/>
<name>A0A3R7L806_9TRYP</name>
<evidence type="ECO:0000313" key="3">
    <source>
        <dbReference type="Proteomes" id="UP000284403"/>
    </source>
</evidence>
<accession>A0A3R7L806</accession>
<feature type="compositionally biased region" description="Polar residues" evidence="1">
    <location>
        <begin position="252"/>
        <end position="262"/>
    </location>
</feature>
<keyword evidence="3" id="KW-1185">Reference proteome</keyword>
<dbReference type="OrthoDB" id="252382at2759"/>
<evidence type="ECO:0000313" key="2">
    <source>
        <dbReference type="EMBL" id="RNF18010.1"/>
    </source>
</evidence>
<sequence length="387" mass="40550">MTALAGGVAWQRALSQLQAKSWNAARAPTARHWLEFFYSCTSASTTRAAQNPTRLWTPPLPKSLRLFIAECLVDVVRLARLRQLLSPAPAGICCDARAAKEAAAGRQGGEGHEASASLCAAADASGVFLSAAAPSQLVELLSHCCAAHETPRDVEQVAGWLREAAALLRFFTPPAAAFHVAAQPPPRRRLYLTHAESLHALHHGLCTLLLRPLATGAGRAAVDDALDEEVALLAIWLLQKSRPEGADDAPVISSTPASSRSSVGGAGHRKCTGMGDALQETQMLLASRTATRAWLLQLPALLRDGCGNAHGGSGGGAVKKDSARFVAERQRGSFLCRLAGELLSSTLSAGSPNVCVPFVDRLALVDEAAVYAMHERLTAIAAGDGGG</sequence>